<gene>
    <name evidence="1" type="ORF">MILVUS5_LOCUS30740</name>
</gene>
<protein>
    <submittedName>
        <fullName evidence="1">Uncharacterized protein</fullName>
    </submittedName>
</protein>
<reference evidence="1" key="1">
    <citation type="submission" date="2023-10" db="EMBL/GenBank/DDBJ databases">
        <authorList>
            <person name="Rodriguez Cubillos JULIANA M."/>
            <person name="De Vega J."/>
        </authorList>
    </citation>
    <scope>NUCLEOTIDE SEQUENCE</scope>
</reference>
<organism evidence="1 2">
    <name type="scientific">Trifolium pratense</name>
    <name type="common">Red clover</name>
    <dbReference type="NCBI Taxonomy" id="57577"/>
    <lineage>
        <taxon>Eukaryota</taxon>
        <taxon>Viridiplantae</taxon>
        <taxon>Streptophyta</taxon>
        <taxon>Embryophyta</taxon>
        <taxon>Tracheophyta</taxon>
        <taxon>Spermatophyta</taxon>
        <taxon>Magnoliopsida</taxon>
        <taxon>eudicotyledons</taxon>
        <taxon>Gunneridae</taxon>
        <taxon>Pentapetalae</taxon>
        <taxon>rosids</taxon>
        <taxon>fabids</taxon>
        <taxon>Fabales</taxon>
        <taxon>Fabaceae</taxon>
        <taxon>Papilionoideae</taxon>
        <taxon>50 kb inversion clade</taxon>
        <taxon>NPAAA clade</taxon>
        <taxon>Hologalegina</taxon>
        <taxon>IRL clade</taxon>
        <taxon>Trifolieae</taxon>
        <taxon>Trifolium</taxon>
    </lineage>
</organism>
<dbReference type="EMBL" id="CASHSV030000513">
    <property type="protein sequence ID" value="CAJ2665852.1"/>
    <property type="molecule type" value="Genomic_DNA"/>
</dbReference>
<comment type="caution">
    <text evidence="1">The sequence shown here is derived from an EMBL/GenBank/DDBJ whole genome shotgun (WGS) entry which is preliminary data.</text>
</comment>
<keyword evidence="2" id="KW-1185">Reference proteome</keyword>
<evidence type="ECO:0000313" key="2">
    <source>
        <dbReference type="Proteomes" id="UP001177021"/>
    </source>
</evidence>
<proteinExistence type="predicted"/>
<name>A0ACB0LF34_TRIPR</name>
<accession>A0ACB0LF34</accession>
<evidence type="ECO:0000313" key="1">
    <source>
        <dbReference type="EMBL" id="CAJ2665852.1"/>
    </source>
</evidence>
<sequence length="1340" mass="147433">MSDSVKSSPSKTNAAPSTQNEVINAIPLNTIPSTSPKMRRKSVAKKERSSRANPSSPSSSIKKSKKKSKKSRTESRRSFTMSELHVDPLPSSDVATPVVKAAEVNVDTSGKNSLNQNSVAPNSVENLGLEKPTVSENLGKSVPNSPVADDDNIGASTETNNPVANESIKKTAPETHVAPNVATHGAAPNVVPDVTTSLAQENLVDYSESDESPPPKDTDKEAGSDKVVNETPEVIIVNENETTVSDKVIPAHSEASVARRTRSRVNKGVETAGTPVQTPKPSKAGKGTGKKPVYGPPKPVSKVVPRSETKKRKAPPTSDSDFEPETDVAASGSTSRKSIGRKKVPQSVPSAPLDNVSFHLENGSARWKFVYHRRLALERNLKADILECPSVVEALEYAGLMKTVVGLDKCYDRLVKEFLINVAANCNDPASPEYRQVFVRGKCVKFSPTVINQYLQRDSEEVAPLKVTDNEICKVLTGGKIKVWPSKAKLSATSLSPFYAVLNRIAAHNWVPTTHSGDIARGLGKFIYAVGTKANFDYGPHVEELFSPSILGRVHNSLIMIVACLREERICMLLVNSSLARRGELSKRKLPFARDACQDIRGGNHGERILPLKVIGFLVPRLIVEEVLCILHQVDAACFRGHIYLWRLFRLPVIFTCPLSRGDNCVGDDDESLERRVVLKMSDVEEVTGSQATSKHKLVDTITDPELAWVAPEPRGIASTITAQDPRLFTIVEEAGSENWEVHMPAEGERVCSSYTGCSFTMYEMAFKELGFRLPFNDLEAGIFGRLRVAPSQLHPNSLAFIRAYHILCRYLEVEATVALFFYIFQIQRQRVGDRQGWISLKHQSSKIFRMFVESARGFKERYYVVRAVTEFAQDSLHMERPVFNEDGTPQLDEEGGQVTEWVLRFPLSWSSEHFDLRTDEYLTAAEDLTPAEMAGFQKLQTYVDGFKPCKVMTSLGEVALDKHGKPRIEPRFVNTKLLLSCKTASAEDTLLGRMADLASELMRIAAEQKGEKARKKARRAKPTILMGDQGASGSVSQSSPVGSSAGTPGGRAKRHREEQMTPIVDLSEGDGGFVLPACLSNRSFFDKNPLQVPASEKSYVLGVSSTARQNQLNEDIAAVIRLAETALVLNEGGPTHEVEKLAARNAKLEGRIVQMEGELIDLRGKQENYGNLLEDVRLSRDELELAKKRLEEVEARGAEEKKNLVAVIADLQSKLAPAADEAIETSRLVSRADLVKEIKRLGGLMLASMVHGWKNAIAQLTIVNAEHGLITDGIHRLKRVENGQIVIPEEYKQMALEEENEEEENDDDDGEDDVEEVEEEVVGEERVPEGNPEGHDESS</sequence>
<dbReference type="Proteomes" id="UP001177021">
    <property type="component" value="Unassembled WGS sequence"/>
</dbReference>